<name>A0A8X7N3K7_9BASI</name>
<feature type="compositionally biased region" description="Low complexity" evidence="1">
    <location>
        <begin position="45"/>
        <end position="55"/>
    </location>
</feature>
<reference evidence="2" key="2">
    <citation type="journal article" date="2019" name="IMA Fungus">
        <title>Genome sequencing and comparison of five Tilletia species to identify candidate genes for the detection of regulated species infecting wheat.</title>
        <authorList>
            <person name="Nguyen H.D.T."/>
            <person name="Sultana T."/>
            <person name="Kesanakurti P."/>
            <person name="Hambleton S."/>
        </authorList>
    </citation>
    <scope>NUCLEOTIDE SEQUENCE</scope>
    <source>
        <strain evidence="2">DAOMC 236422</strain>
    </source>
</reference>
<evidence type="ECO:0000313" key="3">
    <source>
        <dbReference type="Proteomes" id="UP000078113"/>
    </source>
</evidence>
<feature type="region of interest" description="Disordered" evidence="1">
    <location>
        <begin position="123"/>
        <end position="145"/>
    </location>
</feature>
<comment type="caution">
    <text evidence="2">The sequence shown here is derived from an EMBL/GenBank/DDBJ whole genome shotgun (WGS) entry which is preliminary data.</text>
</comment>
<feature type="compositionally biased region" description="Polar residues" evidence="1">
    <location>
        <begin position="71"/>
        <end position="93"/>
    </location>
</feature>
<protein>
    <submittedName>
        <fullName evidence="2">Uncharacterized protein</fullName>
    </submittedName>
</protein>
<organism evidence="2 3">
    <name type="scientific">Tilletia walkeri</name>
    <dbReference type="NCBI Taxonomy" id="117179"/>
    <lineage>
        <taxon>Eukaryota</taxon>
        <taxon>Fungi</taxon>
        <taxon>Dikarya</taxon>
        <taxon>Basidiomycota</taxon>
        <taxon>Ustilaginomycotina</taxon>
        <taxon>Exobasidiomycetes</taxon>
        <taxon>Tilletiales</taxon>
        <taxon>Tilletiaceae</taxon>
        <taxon>Tilletia</taxon>
    </lineage>
</organism>
<dbReference type="EMBL" id="LWDG02000664">
    <property type="protein sequence ID" value="KAE8263350.1"/>
    <property type="molecule type" value="Genomic_DNA"/>
</dbReference>
<reference evidence="2" key="1">
    <citation type="submission" date="2016-04" db="EMBL/GenBank/DDBJ databases">
        <authorList>
            <person name="Nguyen H.D."/>
            <person name="Samba Siva P."/>
            <person name="Cullis J."/>
            <person name="Levesque C.A."/>
            <person name="Hambleton S."/>
        </authorList>
    </citation>
    <scope>NUCLEOTIDE SEQUENCE</scope>
    <source>
        <strain evidence="2">DAOMC 236422</strain>
    </source>
</reference>
<sequence>MNAGQQSGSSPALPFMDQTLLTQLGQYMLLAFGQAQNGQEAHRAPTPSSVPSFTPSSVSTFVPAFGPPSVPSSVHTIPSQPHQRTDIASSRQPPTADPVRAHIGTVWGQDKAAVPLQLSTLAHQPRPRPQAGSGSGSKNNPFPASSNLVHQQRLLSGDRPKKGSIIYIPERLFDQRILLRQPELEGLINARRLLVRVKIPS</sequence>
<accession>A0A8X7N3K7</accession>
<gene>
    <name evidence="2" type="ORF">A4X09_0g7252</name>
</gene>
<keyword evidence="3" id="KW-1185">Reference proteome</keyword>
<feature type="region of interest" description="Disordered" evidence="1">
    <location>
        <begin position="35"/>
        <end position="55"/>
    </location>
</feature>
<evidence type="ECO:0000313" key="2">
    <source>
        <dbReference type="EMBL" id="KAE8263350.1"/>
    </source>
</evidence>
<dbReference type="AlphaFoldDB" id="A0A8X7N3K7"/>
<feature type="compositionally biased region" description="Polar residues" evidence="1">
    <location>
        <begin position="136"/>
        <end position="145"/>
    </location>
</feature>
<feature type="region of interest" description="Disordered" evidence="1">
    <location>
        <begin position="70"/>
        <end position="99"/>
    </location>
</feature>
<proteinExistence type="predicted"/>
<evidence type="ECO:0000256" key="1">
    <source>
        <dbReference type="SAM" id="MobiDB-lite"/>
    </source>
</evidence>
<dbReference type="Proteomes" id="UP000078113">
    <property type="component" value="Unassembled WGS sequence"/>
</dbReference>